<proteinExistence type="predicted"/>
<gene>
    <name evidence="2" type="ORF">D7322_05710</name>
</gene>
<dbReference type="Proteomes" id="UP000282423">
    <property type="component" value="Unassembled WGS sequence"/>
</dbReference>
<keyword evidence="1" id="KW-0812">Transmembrane</keyword>
<dbReference type="EMBL" id="RBWS01000005">
    <property type="protein sequence ID" value="RKO72299.1"/>
    <property type="molecule type" value="Genomic_DNA"/>
</dbReference>
<accession>A0A420W149</accession>
<comment type="caution">
    <text evidence="2">The sequence shown here is derived from an EMBL/GenBank/DDBJ whole genome shotgun (WGS) entry which is preliminary data.</text>
</comment>
<evidence type="ECO:0000256" key="1">
    <source>
        <dbReference type="SAM" id="Phobius"/>
    </source>
</evidence>
<evidence type="ECO:0000313" key="2">
    <source>
        <dbReference type="EMBL" id="RKO72299.1"/>
    </source>
</evidence>
<dbReference type="AlphaFoldDB" id="A0A420W149"/>
<keyword evidence="1" id="KW-0472">Membrane</keyword>
<name>A0A420W149_9SPHI</name>
<keyword evidence="1" id="KW-1133">Transmembrane helix</keyword>
<reference evidence="2 3" key="1">
    <citation type="submission" date="2018-10" db="EMBL/GenBank/DDBJ databases">
        <title>Sphingobacterium sp. M05W1-28.</title>
        <authorList>
            <person name="Cai H."/>
        </authorList>
    </citation>
    <scope>NUCLEOTIDE SEQUENCE [LARGE SCALE GENOMIC DNA]</scope>
    <source>
        <strain evidence="2 3">M05W1-28</strain>
    </source>
</reference>
<evidence type="ECO:0000313" key="3">
    <source>
        <dbReference type="Proteomes" id="UP000282423"/>
    </source>
</evidence>
<keyword evidence="3" id="KW-1185">Reference proteome</keyword>
<organism evidence="2 3">
    <name type="scientific">Sphingobacterium puteale</name>
    <dbReference type="NCBI Taxonomy" id="2420510"/>
    <lineage>
        <taxon>Bacteria</taxon>
        <taxon>Pseudomonadati</taxon>
        <taxon>Bacteroidota</taxon>
        <taxon>Sphingobacteriia</taxon>
        <taxon>Sphingobacteriales</taxon>
        <taxon>Sphingobacteriaceae</taxon>
        <taxon>Sphingobacterium</taxon>
    </lineage>
</organism>
<sequence>MKAQPVKTDPEAQDRLMHLVKAKCWSKKINIEFFVGVNFFCYYKKGLGMKAISFIKNNAMAMVAGAAIVVFSAFKIVDEPKQSTRILAFNATTNQYEEVANYDPNNCDPGTQICSYKTEAESGSAPGRVPTQIPLDQLDNYLHLMDENGLPNKQYNFSN</sequence>
<feature type="transmembrane region" description="Helical" evidence="1">
    <location>
        <begin position="59"/>
        <end position="77"/>
    </location>
</feature>
<protein>
    <submittedName>
        <fullName evidence="2">Uncharacterized protein</fullName>
    </submittedName>
</protein>